<dbReference type="InterPro" id="IPR050331">
    <property type="entry name" value="Zinc_finger"/>
</dbReference>
<keyword evidence="1" id="KW-0862">Zinc</keyword>
<keyword evidence="1" id="KW-0863">Zinc-finger</keyword>
<dbReference type="GO" id="GO:0008270">
    <property type="term" value="F:zinc ion binding"/>
    <property type="evidence" value="ECO:0007669"/>
    <property type="project" value="UniProtKB-KW"/>
</dbReference>
<dbReference type="GeneID" id="113393348"/>
<dbReference type="PANTHER" id="PTHR16515:SF21">
    <property type="entry name" value="PR DOMAIN ZINC FINGER PROTEIN 13"/>
    <property type="match status" value="1"/>
</dbReference>
<dbReference type="OrthoDB" id="9998363at2759"/>
<evidence type="ECO:0000256" key="1">
    <source>
        <dbReference type="PROSITE-ProRule" id="PRU00042"/>
    </source>
</evidence>
<evidence type="ECO:0000313" key="4">
    <source>
        <dbReference type="RefSeq" id="XP_026485979.2"/>
    </source>
</evidence>
<keyword evidence="1" id="KW-0479">Metal-binding</keyword>
<dbReference type="Pfam" id="PF00096">
    <property type="entry name" value="zf-C2H2"/>
    <property type="match status" value="2"/>
</dbReference>
<organism evidence="3 4">
    <name type="scientific">Vanessa tameamea</name>
    <name type="common">Kamehameha butterfly</name>
    <dbReference type="NCBI Taxonomy" id="334116"/>
    <lineage>
        <taxon>Eukaryota</taxon>
        <taxon>Metazoa</taxon>
        <taxon>Ecdysozoa</taxon>
        <taxon>Arthropoda</taxon>
        <taxon>Hexapoda</taxon>
        <taxon>Insecta</taxon>
        <taxon>Pterygota</taxon>
        <taxon>Neoptera</taxon>
        <taxon>Endopterygota</taxon>
        <taxon>Lepidoptera</taxon>
        <taxon>Glossata</taxon>
        <taxon>Ditrysia</taxon>
        <taxon>Papilionoidea</taxon>
        <taxon>Nymphalidae</taxon>
        <taxon>Nymphalinae</taxon>
        <taxon>Vanessa</taxon>
    </lineage>
</organism>
<dbReference type="OMA" id="RHCLRAF"/>
<protein>
    <submittedName>
        <fullName evidence="4">Sal-like protein 1</fullName>
    </submittedName>
</protein>
<evidence type="ECO:0000313" key="3">
    <source>
        <dbReference type="Proteomes" id="UP001652626"/>
    </source>
</evidence>
<feature type="domain" description="C2H2-type" evidence="2">
    <location>
        <begin position="231"/>
        <end position="258"/>
    </location>
</feature>
<accession>A0A8B8HMA6</accession>
<dbReference type="RefSeq" id="XP_026485979.2">
    <property type="nucleotide sequence ID" value="XM_026630194.2"/>
</dbReference>
<dbReference type="GO" id="GO:0010468">
    <property type="term" value="P:regulation of gene expression"/>
    <property type="evidence" value="ECO:0007669"/>
    <property type="project" value="TreeGrafter"/>
</dbReference>
<dbReference type="Gene3D" id="3.30.160.60">
    <property type="entry name" value="Classic Zinc Finger"/>
    <property type="match status" value="2"/>
</dbReference>
<proteinExistence type="predicted"/>
<dbReference type="InterPro" id="IPR036236">
    <property type="entry name" value="Znf_C2H2_sf"/>
</dbReference>
<dbReference type="AlphaFoldDB" id="A0A8B8HMA6"/>
<dbReference type="InterPro" id="IPR013087">
    <property type="entry name" value="Znf_C2H2_type"/>
</dbReference>
<feature type="domain" description="C2H2-type" evidence="2">
    <location>
        <begin position="297"/>
        <end position="324"/>
    </location>
</feature>
<dbReference type="PROSITE" id="PS50157">
    <property type="entry name" value="ZINC_FINGER_C2H2_2"/>
    <property type="match status" value="3"/>
</dbReference>
<dbReference type="SMART" id="SM00355">
    <property type="entry name" value="ZnF_C2H2"/>
    <property type="match status" value="4"/>
</dbReference>
<sequence>MSEKQWGRVMSRRGLKNGCRSRHFSLADLAEIKQRNQEENVYMEMDACGQLTARGGPAHAARLARLAPAPPHASALLCLERGPTPASPNDLRLCLRLTTDAPPLHELLLWFDEHTLAHLNMPFLTLRNITGKKNYACHNCDAEFEQPNPLKIHMFLSCRTFEPDAFWKHCISQLRSSVSTTTTISPLGPSLVSPLSSTLRIGSVPPPTTPIADPAQLEALAAAWGRSRDGHICVYCGKLYSRKYGLKIHIRTHTGYKPLRCRHCLRAFGDPSNLNKHVRLHAATDTGRTGDGGALTHTCALCHKPLARRRDLLRHLRAHHPQQLSSLPDTGETAYAEIR</sequence>
<dbReference type="PROSITE" id="PS00028">
    <property type="entry name" value="ZINC_FINGER_C2H2_1"/>
    <property type="match status" value="3"/>
</dbReference>
<gene>
    <name evidence="4" type="primary">LOC113393348</name>
</gene>
<dbReference type="GO" id="GO:0005634">
    <property type="term" value="C:nucleus"/>
    <property type="evidence" value="ECO:0007669"/>
    <property type="project" value="TreeGrafter"/>
</dbReference>
<name>A0A8B8HMA6_VANTA</name>
<keyword evidence="3" id="KW-1185">Reference proteome</keyword>
<dbReference type="SUPFAM" id="SSF57667">
    <property type="entry name" value="beta-beta-alpha zinc fingers"/>
    <property type="match status" value="1"/>
</dbReference>
<dbReference type="Proteomes" id="UP001652626">
    <property type="component" value="Chromosome 6"/>
</dbReference>
<reference evidence="4" key="1">
    <citation type="submission" date="2025-08" db="UniProtKB">
        <authorList>
            <consortium name="RefSeq"/>
        </authorList>
    </citation>
    <scope>IDENTIFICATION</scope>
    <source>
        <tissue evidence="4">Whole body</tissue>
    </source>
</reference>
<feature type="domain" description="C2H2-type" evidence="2">
    <location>
        <begin position="259"/>
        <end position="286"/>
    </location>
</feature>
<dbReference type="PANTHER" id="PTHR16515">
    <property type="entry name" value="PR DOMAIN ZINC FINGER PROTEIN"/>
    <property type="match status" value="1"/>
</dbReference>
<evidence type="ECO:0000259" key="2">
    <source>
        <dbReference type="PROSITE" id="PS50157"/>
    </source>
</evidence>